<evidence type="ECO:0000259" key="2">
    <source>
        <dbReference type="PROSITE" id="PS50835"/>
    </source>
</evidence>
<organism evidence="3 4">
    <name type="scientific">Bambusicola thoracicus</name>
    <name type="common">Chinese bamboo-partridge</name>
    <name type="synonym">Perdix thoracica</name>
    <dbReference type="NCBI Taxonomy" id="9083"/>
    <lineage>
        <taxon>Eukaryota</taxon>
        <taxon>Metazoa</taxon>
        <taxon>Chordata</taxon>
        <taxon>Craniata</taxon>
        <taxon>Vertebrata</taxon>
        <taxon>Euteleostomi</taxon>
        <taxon>Archelosauria</taxon>
        <taxon>Archosauria</taxon>
        <taxon>Dinosauria</taxon>
        <taxon>Saurischia</taxon>
        <taxon>Theropoda</taxon>
        <taxon>Coelurosauria</taxon>
        <taxon>Aves</taxon>
        <taxon>Neognathae</taxon>
        <taxon>Galloanserae</taxon>
        <taxon>Galliformes</taxon>
        <taxon>Phasianidae</taxon>
        <taxon>Perdicinae</taxon>
        <taxon>Bambusicola</taxon>
    </lineage>
</organism>
<dbReference type="OrthoDB" id="428111at2759"/>
<dbReference type="EMBL" id="PPHD01033738">
    <property type="protein sequence ID" value="POI25537.1"/>
    <property type="molecule type" value="Genomic_DNA"/>
</dbReference>
<dbReference type="Pfam" id="PF07679">
    <property type="entry name" value="I-set"/>
    <property type="match status" value="1"/>
</dbReference>
<proteinExistence type="predicted"/>
<reference evidence="3 4" key="1">
    <citation type="submission" date="2018-01" db="EMBL/GenBank/DDBJ databases">
        <title>Comparison of the Chinese Bamboo Partridge and Red Junglefowl genome sequences highlights the importance of demography in genome evolution.</title>
        <authorList>
            <person name="Tiley G.P."/>
            <person name="Kimball R.T."/>
            <person name="Braun E.L."/>
            <person name="Burleigh J.G."/>
        </authorList>
    </citation>
    <scope>NUCLEOTIDE SEQUENCE [LARGE SCALE GENOMIC DNA]</scope>
    <source>
        <strain evidence="3">RTK389</strain>
        <tissue evidence="3">Blood</tissue>
    </source>
</reference>
<comment type="caution">
    <text evidence="3">The sequence shown here is derived from an EMBL/GenBank/DDBJ whole genome shotgun (WGS) entry which is preliminary data.</text>
</comment>
<evidence type="ECO:0000256" key="1">
    <source>
        <dbReference type="SAM" id="MobiDB-lite"/>
    </source>
</evidence>
<gene>
    <name evidence="3" type="ORF">CIB84_010713</name>
</gene>
<feature type="domain" description="Ig-like" evidence="2">
    <location>
        <begin position="1"/>
        <end position="53"/>
    </location>
</feature>
<evidence type="ECO:0000313" key="4">
    <source>
        <dbReference type="Proteomes" id="UP000237246"/>
    </source>
</evidence>
<dbReference type="AlphaFoldDB" id="A0A2P4SN34"/>
<evidence type="ECO:0000313" key="3">
    <source>
        <dbReference type="EMBL" id="POI25537.1"/>
    </source>
</evidence>
<dbReference type="InterPro" id="IPR036179">
    <property type="entry name" value="Ig-like_dom_sf"/>
</dbReference>
<name>A0A2P4SN34_BAMTH</name>
<dbReference type="Gene3D" id="2.60.40.10">
    <property type="entry name" value="Immunoglobulins"/>
    <property type="match status" value="1"/>
</dbReference>
<dbReference type="SUPFAM" id="SSF48726">
    <property type="entry name" value="Immunoglobulin"/>
    <property type="match status" value="1"/>
</dbReference>
<protein>
    <recommendedName>
        <fullName evidence="2">Ig-like domain-containing protein</fullName>
    </recommendedName>
</protein>
<feature type="region of interest" description="Disordered" evidence="1">
    <location>
        <begin position="1"/>
        <end position="31"/>
    </location>
</feature>
<dbReference type="InterPro" id="IPR007110">
    <property type="entry name" value="Ig-like_dom"/>
</dbReference>
<dbReference type="InterPro" id="IPR013783">
    <property type="entry name" value="Ig-like_fold"/>
</dbReference>
<accession>A0A2P4SN34</accession>
<keyword evidence="4" id="KW-1185">Reference proteome</keyword>
<dbReference type="PROSITE" id="PS50835">
    <property type="entry name" value="IG_LIKE"/>
    <property type="match status" value="1"/>
</dbReference>
<dbReference type="InterPro" id="IPR013098">
    <property type="entry name" value="Ig_I-set"/>
</dbReference>
<dbReference type="Proteomes" id="UP000237246">
    <property type="component" value="Unassembled WGS sequence"/>
</dbReference>
<sequence>MVAVGEPAVMECQPPRGHPEPTISWKKDGTPLDDKDERITVSIRRVLCGELHG</sequence>